<feature type="repeat" description="WD" evidence="1">
    <location>
        <begin position="424"/>
        <end position="465"/>
    </location>
</feature>
<dbReference type="EMBL" id="OU594956">
    <property type="protein sequence ID" value="CAG9281824.1"/>
    <property type="molecule type" value="Genomic_DNA"/>
</dbReference>
<dbReference type="SMART" id="SM00320">
    <property type="entry name" value="WD40"/>
    <property type="match status" value="6"/>
</dbReference>
<dbReference type="InterPro" id="IPR036322">
    <property type="entry name" value="WD40_repeat_dom_sf"/>
</dbReference>
<comment type="similarity">
    <text evidence="2">Belongs to the WD repeat PRP19 family.</text>
</comment>
<gene>
    <name evidence="5" type="ORF">PTTT1_LOCUS17668</name>
</gene>
<reference evidence="5" key="1">
    <citation type="submission" date="2022-02" db="EMBL/GenBank/DDBJ databases">
        <authorList>
            <person name="Giguere J D."/>
        </authorList>
    </citation>
    <scope>NUCLEOTIDE SEQUENCE</scope>
    <source>
        <strain evidence="5">CCAP 1055/1</strain>
    </source>
</reference>
<dbReference type="Proteomes" id="UP000836788">
    <property type="component" value="Chromosome 15"/>
</dbReference>
<dbReference type="GO" id="GO:0005737">
    <property type="term" value="C:cytoplasm"/>
    <property type="evidence" value="ECO:0007669"/>
    <property type="project" value="TreeGrafter"/>
</dbReference>
<organism evidence="5">
    <name type="scientific">Phaeodactylum tricornutum</name>
    <name type="common">Diatom</name>
    <dbReference type="NCBI Taxonomy" id="2850"/>
    <lineage>
        <taxon>Eukaryota</taxon>
        <taxon>Sar</taxon>
        <taxon>Stramenopiles</taxon>
        <taxon>Ochrophyta</taxon>
        <taxon>Bacillariophyta</taxon>
        <taxon>Bacillariophyceae</taxon>
        <taxon>Bacillariophycidae</taxon>
        <taxon>Naviculales</taxon>
        <taxon>Phaeodactylaceae</taxon>
        <taxon>Phaeodactylum</taxon>
    </lineage>
</organism>
<comment type="pathway">
    <text evidence="2">Protein modification; protein ubiquitination.</text>
</comment>
<dbReference type="AlphaFoldDB" id="A0A8J9S4K9"/>
<dbReference type="InterPro" id="IPR001680">
    <property type="entry name" value="WD40_rpt"/>
</dbReference>
<dbReference type="EC" id="2.3.2.27" evidence="2"/>
<comment type="subcellular location">
    <subcellularLocation>
        <location evidence="2">Nucleus</location>
    </subcellularLocation>
</comment>
<evidence type="ECO:0000259" key="4">
    <source>
        <dbReference type="Pfam" id="PF08606"/>
    </source>
</evidence>
<dbReference type="InterPro" id="IPR013083">
    <property type="entry name" value="Znf_RING/FYVE/PHD"/>
</dbReference>
<evidence type="ECO:0000313" key="5">
    <source>
        <dbReference type="EMBL" id="CAG9281824.1"/>
    </source>
</evidence>
<evidence type="ECO:0000256" key="3">
    <source>
        <dbReference type="SAM" id="MobiDB-lite"/>
    </source>
</evidence>
<dbReference type="OMA" id="SLDQHWA"/>
<protein>
    <recommendedName>
        <fullName evidence="2">Pre-mRNA-processing factor 19</fullName>
        <ecNumber evidence="2">2.3.2.27</ecNumber>
    </recommendedName>
</protein>
<name>A0A8J9S4K9_PHATR</name>
<dbReference type="Pfam" id="PF08606">
    <property type="entry name" value="Prp19"/>
    <property type="match status" value="1"/>
</dbReference>
<keyword evidence="2" id="KW-0833">Ubl conjugation pathway</keyword>
<dbReference type="GO" id="GO:0000398">
    <property type="term" value="P:mRNA splicing, via spliceosome"/>
    <property type="evidence" value="ECO:0007669"/>
    <property type="project" value="InterPro"/>
</dbReference>
<keyword evidence="2" id="KW-0507">mRNA processing</keyword>
<keyword evidence="2" id="KW-0808">Transferase</keyword>
<dbReference type="SUPFAM" id="SSF50978">
    <property type="entry name" value="WD40 repeat-like"/>
    <property type="match status" value="1"/>
</dbReference>
<evidence type="ECO:0000256" key="1">
    <source>
        <dbReference type="PROSITE-ProRule" id="PRU00221"/>
    </source>
</evidence>
<feature type="compositionally biased region" description="Basic and acidic residues" evidence="3">
    <location>
        <begin position="162"/>
        <end position="171"/>
    </location>
</feature>
<comment type="function">
    <text evidence="2">Ubiquitin-protein ligase which is mainly involved pre-mRNA splicing and DNA repair. Required for pre-mRNA splicing as component of the spliceosome.</text>
</comment>
<keyword evidence="2" id="KW-0539">Nucleus</keyword>
<dbReference type="InterPro" id="IPR015943">
    <property type="entry name" value="WD40/YVTN_repeat-like_dom_sf"/>
</dbReference>
<keyword evidence="2" id="KW-0747">Spliceosome</keyword>
<dbReference type="GO" id="GO:0070534">
    <property type="term" value="P:protein K63-linked ubiquitination"/>
    <property type="evidence" value="ECO:0007669"/>
    <property type="project" value="UniProtKB-UniRule"/>
</dbReference>
<dbReference type="GO" id="GO:0000974">
    <property type="term" value="C:Prp19 complex"/>
    <property type="evidence" value="ECO:0007669"/>
    <property type="project" value="UniProtKB-UniRule"/>
</dbReference>
<dbReference type="InterPro" id="IPR013915">
    <property type="entry name" value="Prp19_cc"/>
</dbReference>
<feature type="region of interest" description="Disordered" evidence="3">
    <location>
        <begin position="146"/>
        <end position="190"/>
    </location>
</feature>
<dbReference type="PROSITE" id="PS50082">
    <property type="entry name" value="WD_REPEATS_2"/>
    <property type="match status" value="1"/>
</dbReference>
<dbReference type="GO" id="GO:0061630">
    <property type="term" value="F:ubiquitin protein ligase activity"/>
    <property type="evidence" value="ECO:0007669"/>
    <property type="project" value="UniProtKB-UniRule"/>
</dbReference>
<dbReference type="PANTHER" id="PTHR43995">
    <property type="entry name" value="PRE-MRNA-PROCESSING FACTOR 19"/>
    <property type="match status" value="1"/>
</dbReference>
<dbReference type="UniPathway" id="UPA00143"/>
<sequence>MSFACEITGELLPTIDGDVVVTPSGHVCGKRLLLAKLSENGGKDPFENSRALTEDDLVTLQHFSQKSKPISIIPPNPKATSMPGLLTALQREYDSLALELFDTRKALEETRQELSQALYQNDAAVRVVARMGMERDAARQALQDYQAGANSKAPVPDPDEDNSNKKRKIEEATSNNVLKEADGDATVPFTNELPGEDLKIMIASWEVLKQTRKASQKAAAAKAPSSEAVASYALSSLQSWHKSSCRGITAMAGAKAGLPFLVTTGKDKQIVVYDWDADKVLHTVSSGSKPALSVDINEAYVVAGLATGKVELFALEGGADVGSFSVSNTPIVDVRIHPDGQHLLTASESGRVTISRFDRTQGITPISVFHPEHEEKYVCGVLHPDGLIYVAGSAFGELLLWDLKSQSLASTLKHDANDDPGITRSEENDAVTNLAFSSNGYHIASSYASGKVVVWDLRKLKALATLNTEGDDILGTVHAISFDPSGKYLAFGGPGSVRISTVKEWKITASFDVSLASCLVWGDNWLAVSSEKKREIGFFGIKTDVEIE</sequence>
<keyword evidence="2" id="KW-0508">mRNA splicing</keyword>
<dbReference type="GO" id="GO:0006281">
    <property type="term" value="P:DNA repair"/>
    <property type="evidence" value="ECO:0007669"/>
    <property type="project" value="UniProtKB-KW"/>
</dbReference>
<keyword evidence="2" id="KW-0227">DNA damage</keyword>
<dbReference type="PANTHER" id="PTHR43995:SF1">
    <property type="entry name" value="PRE-MRNA-PROCESSING FACTOR 19"/>
    <property type="match status" value="1"/>
</dbReference>
<evidence type="ECO:0000256" key="2">
    <source>
        <dbReference type="RuleBase" id="RU367101"/>
    </source>
</evidence>
<dbReference type="Pfam" id="PF00400">
    <property type="entry name" value="WD40"/>
    <property type="match status" value="2"/>
</dbReference>
<keyword evidence="1" id="KW-0853">WD repeat</keyword>
<dbReference type="GO" id="GO:0071006">
    <property type="term" value="C:U2-type catalytic step 1 spliceosome"/>
    <property type="evidence" value="ECO:0007669"/>
    <property type="project" value="TreeGrafter"/>
</dbReference>
<dbReference type="InterPro" id="IPR038959">
    <property type="entry name" value="Prp19"/>
</dbReference>
<feature type="domain" description="Prp19 coiled-coil region" evidence="4">
    <location>
        <begin position="79"/>
        <end position="143"/>
    </location>
</feature>
<dbReference type="Gene3D" id="3.30.40.10">
    <property type="entry name" value="Zinc/RING finger domain, C3HC4 (zinc finger)"/>
    <property type="match status" value="1"/>
</dbReference>
<keyword evidence="2" id="KW-0234">DNA repair</keyword>
<proteinExistence type="inferred from homology"/>
<accession>A0A8J9S4K9</accession>
<dbReference type="Gene3D" id="2.130.10.10">
    <property type="entry name" value="YVTN repeat-like/Quinoprotein amine dehydrogenase"/>
    <property type="match status" value="1"/>
</dbReference>
<comment type="subunit">
    <text evidence="2">Homotetramer.</text>
</comment>
<comment type="catalytic activity">
    <reaction evidence="2">
        <text>S-ubiquitinyl-[E2 ubiquitin-conjugating enzyme]-L-cysteine + [acceptor protein]-L-lysine = [E2 ubiquitin-conjugating enzyme]-L-cysteine + N(6)-ubiquitinyl-[acceptor protein]-L-lysine.</text>
        <dbReference type="EC" id="2.3.2.27"/>
    </reaction>
</comment>